<dbReference type="GO" id="GO:0008270">
    <property type="term" value="F:zinc ion binding"/>
    <property type="evidence" value="ECO:0007669"/>
    <property type="project" value="UniProtKB-UniRule"/>
</dbReference>
<evidence type="ECO:0000256" key="3">
    <source>
        <dbReference type="ARBA" id="ARBA00006576"/>
    </source>
</evidence>
<feature type="binding site" evidence="13">
    <location>
        <position position="93"/>
    </location>
    <ligand>
        <name>Zn(2+)</name>
        <dbReference type="ChEBI" id="CHEBI:29105"/>
        <note>catalytic</note>
    </ligand>
</feature>
<dbReference type="Proteomes" id="UP000271125">
    <property type="component" value="Unassembled WGS sequence"/>
</dbReference>
<evidence type="ECO:0000313" key="16">
    <source>
        <dbReference type="EMBL" id="RKX68833.1"/>
    </source>
</evidence>
<comment type="similarity">
    <text evidence="3 14">Belongs to the cytidine and deoxycytidylate deaminase family.</text>
</comment>
<evidence type="ECO:0000256" key="5">
    <source>
        <dbReference type="ARBA" id="ARBA00018266"/>
    </source>
</evidence>
<keyword evidence="6 13" id="KW-0479">Metal-binding</keyword>
<sequence length="105" mass="11698">MYLLKEKSDYKIIYDKLKRLLKNSYAPFSKFNVASAVEGGSGNIYYGVNVENMSFSLTICAERNAIFHAISEGEKTIIKVFILSTAKSPITPCGACRQVISEFSK</sequence>
<evidence type="ECO:0000256" key="9">
    <source>
        <dbReference type="ARBA" id="ARBA00032005"/>
    </source>
</evidence>
<accession>A0A660SDU4</accession>
<dbReference type="PROSITE" id="PS51747">
    <property type="entry name" value="CYT_DCMP_DEAMINASES_2"/>
    <property type="match status" value="1"/>
</dbReference>
<evidence type="ECO:0000256" key="4">
    <source>
        <dbReference type="ARBA" id="ARBA00012783"/>
    </source>
</evidence>
<dbReference type="Pfam" id="PF00383">
    <property type="entry name" value="dCMP_cyt_deam_1"/>
    <property type="match status" value="1"/>
</dbReference>
<evidence type="ECO:0000259" key="15">
    <source>
        <dbReference type="PROSITE" id="PS51747"/>
    </source>
</evidence>
<comment type="catalytic activity">
    <reaction evidence="10 14">
        <text>2'-deoxycytidine + H2O + H(+) = 2'-deoxyuridine + NH4(+)</text>
        <dbReference type="Rhea" id="RHEA:13433"/>
        <dbReference type="ChEBI" id="CHEBI:15377"/>
        <dbReference type="ChEBI" id="CHEBI:15378"/>
        <dbReference type="ChEBI" id="CHEBI:15698"/>
        <dbReference type="ChEBI" id="CHEBI:16450"/>
        <dbReference type="ChEBI" id="CHEBI:28938"/>
        <dbReference type="EC" id="3.5.4.5"/>
    </reaction>
</comment>
<dbReference type="GO" id="GO:0004126">
    <property type="term" value="F:cytidine deaminase activity"/>
    <property type="evidence" value="ECO:0007669"/>
    <property type="project" value="UniProtKB-UniRule"/>
</dbReference>
<evidence type="ECO:0000256" key="7">
    <source>
        <dbReference type="ARBA" id="ARBA00022801"/>
    </source>
</evidence>
<dbReference type="InterPro" id="IPR016193">
    <property type="entry name" value="Cytidine_deaminase-like"/>
</dbReference>
<dbReference type="GO" id="GO:0055086">
    <property type="term" value="P:nucleobase-containing small molecule metabolic process"/>
    <property type="evidence" value="ECO:0007669"/>
    <property type="project" value="UniProtKB-ARBA"/>
</dbReference>
<dbReference type="PANTHER" id="PTHR11644:SF2">
    <property type="entry name" value="CYTIDINE DEAMINASE"/>
    <property type="match status" value="1"/>
</dbReference>
<gene>
    <name evidence="16" type="primary">cdd</name>
    <name evidence="16" type="ORF">DRP43_05080</name>
</gene>
<evidence type="ECO:0000256" key="10">
    <source>
        <dbReference type="ARBA" id="ARBA00049252"/>
    </source>
</evidence>
<dbReference type="InterPro" id="IPR002125">
    <property type="entry name" value="CMP_dCMP_dom"/>
</dbReference>
<dbReference type="PROSITE" id="PS00903">
    <property type="entry name" value="CYT_DCMP_DEAMINASES_1"/>
    <property type="match status" value="1"/>
</dbReference>
<name>A0A660SDU4_UNCT6</name>
<dbReference type="InterPro" id="IPR016192">
    <property type="entry name" value="APOBEC/CMP_deaminase_Zn-bd"/>
</dbReference>
<feature type="domain" description="CMP/dCMP-type deaminase" evidence="15">
    <location>
        <begin position="8"/>
        <end position="105"/>
    </location>
</feature>
<evidence type="ECO:0000256" key="8">
    <source>
        <dbReference type="ARBA" id="ARBA00022833"/>
    </source>
</evidence>
<dbReference type="GO" id="GO:0042802">
    <property type="term" value="F:identical protein binding"/>
    <property type="evidence" value="ECO:0007669"/>
    <property type="project" value="UniProtKB-ARBA"/>
</dbReference>
<protein>
    <recommendedName>
        <fullName evidence="5 14">Cytidine deaminase</fullName>
        <ecNumber evidence="4 14">3.5.4.5</ecNumber>
    </recommendedName>
    <alternativeName>
        <fullName evidence="9 14">Cytidine aminohydrolase</fullName>
    </alternativeName>
</protein>
<feature type="binding site" evidence="13">
    <location>
        <position position="60"/>
    </location>
    <ligand>
        <name>Zn(2+)</name>
        <dbReference type="ChEBI" id="CHEBI:29105"/>
        <note>catalytic</note>
    </ligand>
</feature>
<dbReference type="CDD" id="cd01283">
    <property type="entry name" value="cytidine_deaminase"/>
    <property type="match status" value="1"/>
</dbReference>
<evidence type="ECO:0000256" key="6">
    <source>
        <dbReference type="ARBA" id="ARBA00022723"/>
    </source>
</evidence>
<dbReference type="EMBL" id="QNBD01000237">
    <property type="protein sequence ID" value="RKX68833.1"/>
    <property type="molecule type" value="Genomic_DNA"/>
</dbReference>
<feature type="binding site" evidence="13">
    <location>
        <position position="96"/>
    </location>
    <ligand>
        <name>Zn(2+)</name>
        <dbReference type="ChEBI" id="CHEBI:29105"/>
        <note>catalytic</note>
    </ligand>
</feature>
<comment type="catalytic activity">
    <reaction evidence="11 14">
        <text>cytidine + H2O + H(+) = uridine + NH4(+)</text>
        <dbReference type="Rhea" id="RHEA:16069"/>
        <dbReference type="ChEBI" id="CHEBI:15377"/>
        <dbReference type="ChEBI" id="CHEBI:15378"/>
        <dbReference type="ChEBI" id="CHEBI:16704"/>
        <dbReference type="ChEBI" id="CHEBI:17562"/>
        <dbReference type="ChEBI" id="CHEBI:28938"/>
        <dbReference type="EC" id="3.5.4.5"/>
    </reaction>
</comment>
<feature type="active site" description="Proton donor" evidence="12">
    <location>
        <position position="62"/>
    </location>
</feature>
<comment type="cofactor">
    <cofactor evidence="1 13 14">
        <name>Zn(2+)</name>
        <dbReference type="ChEBI" id="CHEBI:29105"/>
    </cofactor>
</comment>
<evidence type="ECO:0000256" key="11">
    <source>
        <dbReference type="ARBA" id="ARBA00049558"/>
    </source>
</evidence>
<evidence type="ECO:0000256" key="1">
    <source>
        <dbReference type="ARBA" id="ARBA00001947"/>
    </source>
</evidence>
<dbReference type="InterPro" id="IPR050202">
    <property type="entry name" value="Cyt/Deoxycyt_deaminase"/>
</dbReference>
<dbReference type="GO" id="GO:0005829">
    <property type="term" value="C:cytosol"/>
    <property type="evidence" value="ECO:0007669"/>
    <property type="project" value="TreeGrafter"/>
</dbReference>
<dbReference type="InterPro" id="IPR006262">
    <property type="entry name" value="Cyt_deam_tetra"/>
</dbReference>
<dbReference type="SUPFAM" id="SSF53927">
    <property type="entry name" value="Cytidine deaminase-like"/>
    <property type="match status" value="1"/>
</dbReference>
<dbReference type="AlphaFoldDB" id="A0A660SDU4"/>
<evidence type="ECO:0000256" key="14">
    <source>
        <dbReference type="RuleBase" id="RU364006"/>
    </source>
</evidence>
<dbReference type="EC" id="3.5.4.5" evidence="4 14"/>
<comment type="caution">
    <text evidence="16">The sequence shown here is derived from an EMBL/GenBank/DDBJ whole genome shotgun (WGS) entry which is preliminary data.</text>
</comment>
<feature type="non-terminal residue" evidence="16">
    <location>
        <position position="105"/>
    </location>
</feature>
<dbReference type="PANTHER" id="PTHR11644">
    <property type="entry name" value="CYTIDINE DEAMINASE"/>
    <property type="match status" value="1"/>
</dbReference>
<dbReference type="NCBIfam" id="TIGR01354">
    <property type="entry name" value="cyt_deam_tetra"/>
    <property type="match status" value="1"/>
</dbReference>
<organism evidence="16 17">
    <name type="scientific">candidate division TA06 bacterium</name>
    <dbReference type="NCBI Taxonomy" id="2250710"/>
    <lineage>
        <taxon>Bacteria</taxon>
        <taxon>Bacteria division TA06</taxon>
    </lineage>
</organism>
<dbReference type="Gene3D" id="3.40.140.10">
    <property type="entry name" value="Cytidine Deaminase, domain 2"/>
    <property type="match status" value="1"/>
</dbReference>
<evidence type="ECO:0000256" key="13">
    <source>
        <dbReference type="PIRSR" id="PIRSR606262-3"/>
    </source>
</evidence>
<dbReference type="GO" id="GO:0072527">
    <property type="term" value="P:pyrimidine-containing compound metabolic process"/>
    <property type="evidence" value="ECO:0007669"/>
    <property type="project" value="UniProtKB-ARBA"/>
</dbReference>
<keyword evidence="8 13" id="KW-0862">Zinc</keyword>
<dbReference type="NCBIfam" id="NF004064">
    <property type="entry name" value="PRK05578.1"/>
    <property type="match status" value="1"/>
</dbReference>
<evidence type="ECO:0000313" key="17">
    <source>
        <dbReference type="Proteomes" id="UP000271125"/>
    </source>
</evidence>
<proteinExistence type="inferred from homology"/>
<keyword evidence="7 14" id="KW-0378">Hydrolase</keyword>
<evidence type="ECO:0000256" key="2">
    <source>
        <dbReference type="ARBA" id="ARBA00003949"/>
    </source>
</evidence>
<reference evidence="16 17" key="1">
    <citation type="submission" date="2018-06" db="EMBL/GenBank/DDBJ databases">
        <title>Extensive metabolic versatility and redundancy in microbially diverse, dynamic hydrothermal sediments.</title>
        <authorList>
            <person name="Dombrowski N."/>
            <person name="Teske A."/>
            <person name="Baker B.J."/>
        </authorList>
    </citation>
    <scope>NUCLEOTIDE SEQUENCE [LARGE SCALE GENOMIC DNA]</scope>
    <source>
        <strain evidence="16">B10_G13</strain>
    </source>
</reference>
<evidence type="ECO:0000256" key="12">
    <source>
        <dbReference type="PIRSR" id="PIRSR606262-1"/>
    </source>
</evidence>
<comment type="function">
    <text evidence="2 14">This enzyme scavenges exogenous and endogenous cytidine and 2'-deoxycytidine for UMP synthesis.</text>
</comment>